<dbReference type="GO" id="GO:0015074">
    <property type="term" value="P:DNA integration"/>
    <property type="evidence" value="ECO:0007669"/>
    <property type="project" value="InterPro"/>
</dbReference>
<dbReference type="Pfam" id="PF17293">
    <property type="entry name" value="Arm-DNA-bind_5"/>
    <property type="match status" value="1"/>
</dbReference>
<dbReference type="AlphaFoldDB" id="A0A1I5YW38"/>
<accession>A0A1I5YW38</accession>
<dbReference type="SUPFAM" id="SSF56349">
    <property type="entry name" value="DNA breaking-rejoining enzymes"/>
    <property type="match status" value="1"/>
</dbReference>
<evidence type="ECO:0000313" key="5">
    <source>
        <dbReference type="EMBL" id="SFQ48439.1"/>
    </source>
</evidence>
<dbReference type="InterPro" id="IPR010998">
    <property type="entry name" value="Integrase_recombinase_N"/>
</dbReference>
<keyword evidence="3" id="KW-0233">DNA recombination</keyword>
<protein>
    <submittedName>
        <fullName evidence="5">Site-specific recombinase XerD</fullName>
    </submittedName>
</protein>
<dbReference type="EMBL" id="FOXS01000003">
    <property type="protein sequence ID" value="SFQ48439.1"/>
    <property type="molecule type" value="Genomic_DNA"/>
</dbReference>
<dbReference type="InterPro" id="IPR035386">
    <property type="entry name" value="Arm-DNA-bind_5"/>
</dbReference>
<feature type="domain" description="Tyr recombinase" evidence="4">
    <location>
        <begin position="216"/>
        <end position="406"/>
    </location>
</feature>
<dbReference type="Gene3D" id="1.10.150.130">
    <property type="match status" value="1"/>
</dbReference>
<dbReference type="CDD" id="cd01185">
    <property type="entry name" value="INTN1_C_like"/>
    <property type="match status" value="1"/>
</dbReference>
<dbReference type="GO" id="GO:0003677">
    <property type="term" value="F:DNA binding"/>
    <property type="evidence" value="ECO:0007669"/>
    <property type="project" value="UniProtKB-KW"/>
</dbReference>
<evidence type="ECO:0000256" key="1">
    <source>
        <dbReference type="ARBA" id="ARBA00008857"/>
    </source>
</evidence>
<dbReference type="InterPro" id="IPR050090">
    <property type="entry name" value="Tyrosine_recombinase_XerCD"/>
</dbReference>
<proteinExistence type="inferred from homology"/>
<dbReference type="InterPro" id="IPR011010">
    <property type="entry name" value="DNA_brk_join_enz"/>
</dbReference>
<keyword evidence="2" id="KW-0238">DNA-binding</keyword>
<dbReference type="Pfam" id="PF00589">
    <property type="entry name" value="Phage_integrase"/>
    <property type="match status" value="1"/>
</dbReference>
<evidence type="ECO:0000256" key="3">
    <source>
        <dbReference type="ARBA" id="ARBA00023172"/>
    </source>
</evidence>
<sequence>MTITFERRTDRPDAAGRCAIHLRAYFEGQRLRFGTKEHCLASEWDVERAQFRRTFPGFLEANDYLQSLRDRLHAHYRQLRASGALITPEGLKAVLRPPVVTKATPPVVWLTDLYKDYQTALQARGNLVPSLVSVATTLTHLSDFEKVRKQRLQLKDYDVAMHDKFLGYLRGTRKLAQNSVCKSVKHVKAFLRYVHEDLRMPVAVEPRQLKIQWAEVEKVYLTAAELDLLENATLPSALVGTRDAFLFCCYTGLRHSDLSELSTANVKIWDGSRILRLTQTKTRTAVSIYLTPPAAALLDQYPGRQTKLLPVTSNQVMNRNVKRIAELAGLRDPVEVVTVEAGKVMKRQQPKHELISMHTARHTFAVLSLLRGLPVAVLQKVMGHAKIQTTMVYAKVVEDFQHHEMRRVWESGAGVVPRA</sequence>
<reference evidence="6" key="1">
    <citation type="submission" date="2016-10" db="EMBL/GenBank/DDBJ databases">
        <authorList>
            <person name="Varghese N."/>
            <person name="Submissions S."/>
        </authorList>
    </citation>
    <scope>NUCLEOTIDE SEQUENCE [LARGE SCALE GENOMIC DNA]</scope>
    <source>
        <strain evidence="6">OR362-8,ATCC BAA-1266,JCM 13504</strain>
    </source>
</reference>
<evidence type="ECO:0000313" key="6">
    <source>
        <dbReference type="Proteomes" id="UP000199029"/>
    </source>
</evidence>
<gene>
    <name evidence="5" type="ORF">SAMN04515668_2490</name>
</gene>
<dbReference type="Gene3D" id="1.10.443.10">
    <property type="entry name" value="Intergrase catalytic core"/>
    <property type="match status" value="1"/>
</dbReference>
<dbReference type="RefSeq" id="WP_092673411.1">
    <property type="nucleotide sequence ID" value="NZ_FOXS01000003.1"/>
</dbReference>
<dbReference type="InterPro" id="IPR002104">
    <property type="entry name" value="Integrase_catalytic"/>
</dbReference>
<dbReference type="PROSITE" id="PS51898">
    <property type="entry name" value="TYR_RECOMBINASE"/>
    <property type="match status" value="1"/>
</dbReference>
<evidence type="ECO:0000259" key="4">
    <source>
        <dbReference type="PROSITE" id="PS51898"/>
    </source>
</evidence>
<dbReference type="InterPro" id="IPR013762">
    <property type="entry name" value="Integrase-like_cat_sf"/>
</dbReference>
<keyword evidence="6" id="KW-1185">Reference proteome</keyword>
<dbReference type="Pfam" id="PF13102">
    <property type="entry name" value="Phage_int_SAM_5"/>
    <property type="match status" value="1"/>
</dbReference>
<dbReference type="GO" id="GO:0006310">
    <property type="term" value="P:DNA recombination"/>
    <property type="evidence" value="ECO:0007669"/>
    <property type="project" value="UniProtKB-KW"/>
</dbReference>
<dbReference type="Proteomes" id="UP000199029">
    <property type="component" value="Unassembled WGS sequence"/>
</dbReference>
<name>A0A1I5YW38_HYMAR</name>
<organism evidence="5 6">
    <name type="scientific">Hymenobacter arizonensis</name>
    <name type="common">Siccationidurans arizonensis</name>
    <dbReference type="NCBI Taxonomy" id="1227077"/>
    <lineage>
        <taxon>Bacteria</taxon>
        <taxon>Pseudomonadati</taxon>
        <taxon>Bacteroidota</taxon>
        <taxon>Cytophagia</taxon>
        <taxon>Cytophagales</taxon>
        <taxon>Hymenobacteraceae</taxon>
        <taxon>Hymenobacter</taxon>
    </lineage>
</organism>
<dbReference type="OrthoDB" id="1098628at2"/>
<evidence type="ECO:0000256" key="2">
    <source>
        <dbReference type="ARBA" id="ARBA00023125"/>
    </source>
</evidence>
<dbReference type="PANTHER" id="PTHR30349:SF64">
    <property type="entry name" value="PROPHAGE INTEGRASE INTD-RELATED"/>
    <property type="match status" value="1"/>
</dbReference>
<dbReference type="PANTHER" id="PTHR30349">
    <property type="entry name" value="PHAGE INTEGRASE-RELATED"/>
    <property type="match status" value="1"/>
</dbReference>
<comment type="similarity">
    <text evidence="1">Belongs to the 'phage' integrase family.</text>
</comment>
<dbReference type="InterPro" id="IPR025269">
    <property type="entry name" value="SAM-like_dom"/>
</dbReference>
<dbReference type="STRING" id="1227077.SAMN04515668_2490"/>